<dbReference type="InterPro" id="IPR000182">
    <property type="entry name" value="GNAT_dom"/>
</dbReference>
<name>A0A848C9P2_9BACT</name>
<dbReference type="AlphaFoldDB" id="A0A848C9P2"/>
<feature type="domain" description="N-acetyltransferase" evidence="1">
    <location>
        <begin position="47"/>
        <end position="145"/>
    </location>
</feature>
<sequence>MNQGESMIHCHCEPLERLLPELPPLLQAHWDESEAALFGPQVYALDTERYACWERLGMLHVVTARDSSGSLQGYAAFTLTDCPHRPGKRLAALDGLYLAPAARKGLAVLKLLRAAEAGLRERGADVVQYSSPASRPCDALYRRLGARHTESVWHKELR</sequence>
<evidence type="ECO:0000313" key="2">
    <source>
        <dbReference type="EMBL" id="NME51068.1"/>
    </source>
</evidence>
<evidence type="ECO:0000313" key="3">
    <source>
        <dbReference type="Proteomes" id="UP000522333"/>
    </source>
</evidence>
<accession>A0A848C9P2</accession>
<proteinExistence type="predicted"/>
<evidence type="ECO:0000259" key="1">
    <source>
        <dbReference type="Pfam" id="PF00583"/>
    </source>
</evidence>
<dbReference type="EMBL" id="JABAFY010000001">
    <property type="protein sequence ID" value="NME51068.1"/>
    <property type="molecule type" value="Genomic_DNA"/>
</dbReference>
<dbReference type="Proteomes" id="UP000522333">
    <property type="component" value="Unassembled WGS sequence"/>
</dbReference>
<protein>
    <submittedName>
        <fullName evidence="2">GNAT family N-acetyltransferase</fullName>
    </submittedName>
</protein>
<reference evidence="2 3" key="1">
    <citation type="submission" date="2020-04" db="EMBL/GenBank/DDBJ databases">
        <authorList>
            <person name="Hitch T.C.A."/>
            <person name="Wylensek D."/>
            <person name="Clavel T."/>
        </authorList>
    </citation>
    <scope>NUCLEOTIDE SEQUENCE [LARGE SCALE GENOMIC DNA]</scope>
    <source>
        <strain evidence="2 3">PG-251-APC-1</strain>
    </source>
</reference>
<organism evidence="2 3">
    <name type="scientific">Desulfovibrio piger</name>
    <dbReference type="NCBI Taxonomy" id="901"/>
    <lineage>
        <taxon>Bacteria</taxon>
        <taxon>Pseudomonadati</taxon>
        <taxon>Thermodesulfobacteriota</taxon>
        <taxon>Desulfovibrionia</taxon>
        <taxon>Desulfovibrionales</taxon>
        <taxon>Desulfovibrionaceae</taxon>
        <taxon>Desulfovibrio</taxon>
    </lineage>
</organism>
<dbReference type="SUPFAM" id="SSF55729">
    <property type="entry name" value="Acyl-CoA N-acyltransferases (Nat)"/>
    <property type="match status" value="1"/>
</dbReference>
<dbReference type="InterPro" id="IPR016181">
    <property type="entry name" value="Acyl_CoA_acyltransferase"/>
</dbReference>
<dbReference type="Pfam" id="PF00583">
    <property type="entry name" value="Acetyltransf_1"/>
    <property type="match status" value="1"/>
</dbReference>
<keyword evidence="2" id="KW-0808">Transferase</keyword>
<dbReference type="GO" id="GO:0016747">
    <property type="term" value="F:acyltransferase activity, transferring groups other than amino-acyl groups"/>
    <property type="evidence" value="ECO:0007669"/>
    <property type="project" value="InterPro"/>
</dbReference>
<dbReference type="Gene3D" id="3.40.630.30">
    <property type="match status" value="1"/>
</dbReference>
<gene>
    <name evidence="2" type="ORF">HF854_00670</name>
</gene>
<comment type="caution">
    <text evidence="2">The sequence shown here is derived from an EMBL/GenBank/DDBJ whole genome shotgun (WGS) entry which is preliminary data.</text>
</comment>